<dbReference type="OrthoDB" id="9769886at2"/>
<evidence type="ECO:0000313" key="1">
    <source>
        <dbReference type="EMBL" id="TPW42665.1"/>
    </source>
</evidence>
<reference evidence="1 2" key="1">
    <citation type="submission" date="2019-06" db="EMBL/GenBank/DDBJ databases">
        <authorList>
            <person name="Yang Y."/>
        </authorList>
    </citation>
    <scope>NUCLEOTIDE SEQUENCE [LARGE SCALE GENOMIC DNA]</scope>
    <source>
        <strain evidence="1 2">BIT-26</strain>
    </source>
</reference>
<keyword evidence="2" id="KW-1185">Reference proteome</keyword>
<dbReference type="RefSeq" id="WP_141175637.1">
    <property type="nucleotide sequence ID" value="NZ_JBHUFX010000011.1"/>
</dbReference>
<dbReference type="Proteomes" id="UP000319523">
    <property type="component" value="Unassembled WGS sequence"/>
</dbReference>
<comment type="caution">
    <text evidence="1">The sequence shown here is derived from an EMBL/GenBank/DDBJ whole genome shotgun (WGS) entry which is preliminary data.</text>
</comment>
<dbReference type="GO" id="GO:0016747">
    <property type="term" value="F:acyltransferase activity, transferring groups other than amino-acyl groups"/>
    <property type="evidence" value="ECO:0007669"/>
    <property type="project" value="InterPro"/>
</dbReference>
<evidence type="ECO:0000313" key="2">
    <source>
        <dbReference type="Proteomes" id="UP000319523"/>
    </source>
</evidence>
<dbReference type="EMBL" id="VHQI01000004">
    <property type="protein sequence ID" value="TPW42665.1"/>
    <property type="molecule type" value="Genomic_DNA"/>
</dbReference>
<protein>
    <submittedName>
        <fullName evidence="1">Glycine reductase</fullName>
    </submittedName>
</protein>
<accession>A0A506VAF3</accession>
<dbReference type="GO" id="GO:0006633">
    <property type="term" value="P:fatty acid biosynthetic process"/>
    <property type="evidence" value="ECO:0007669"/>
    <property type="project" value="InterPro"/>
</dbReference>
<dbReference type="InterPro" id="IPR003664">
    <property type="entry name" value="FA_synthesis"/>
</dbReference>
<organism evidence="1 2">
    <name type="scientific">Mixta tenebrionis</name>
    <dbReference type="NCBI Taxonomy" id="2562439"/>
    <lineage>
        <taxon>Bacteria</taxon>
        <taxon>Pseudomonadati</taxon>
        <taxon>Pseudomonadota</taxon>
        <taxon>Gammaproteobacteria</taxon>
        <taxon>Enterobacterales</taxon>
        <taxon>Erwiniaceae</taxon>
        <taxon>Mixta</taxon>
    </lineage>
</organism>
<proteinExistence type="predicted"/>
<gene>
    <name evidence="1" type="ORF">FKM52_07745</name>
</gene>
<dbReference type="Gene3D" id="3.40.718.10">
    <property type="entry name" value="Isopropylmalate Dehydrogenase"/>
    <property type="match status" value="1"/>
</dbReference>
<dbReference type="AlphaFoldDB" id="A0A506VAF3"/>
<sequence>MAELLMAQALRDIADRLDGEPARPRIAFTALGSELPVEQLLQAANQAAGQLIPVIIGPVGLTGYPHLPAEDLAAAHRIMEQLLASGEVAGAVTLHYNFPLGVATVAQVHSVATGRQMVLASTTGSSDIRRPAAMVRNAVAGLAMADALGLATPGVGILNVDDAAAVKRLLTRLSEAGFPLRFASSDRADGGALMRGNDLIRATPEVMVCDTLTGNLLIKLFSAGQSGGEVETVGSGYGIGLGPQQKTVIGIISRASGPATIAEALRFCAMMTQKQLMSCWQRRWQQACAAGIESILQQAASPVAAADAPTDVVPPPKEVLNDEIHGIDILQLEEARLSLWRAGIYAETGMGCTGPVLMINQRQRAEAIAQLQSYLGQ</sequence>
<dbReference type="SUPFAM" id="SSF53659">
    <property type="entry name" value="Isocitrate/Isopropylmalate dehydrogenase-like"/>
    <property type="match status" value="1"/>
</dbReference>
<name>A0A506VAF3_9GAMM</name>
<dbReference type="Pfam" id="PF02504">
    <property type="entry name" value="FA_synthesis"/>
    <property type="match status" value="1"/>
</dbReference>
<dbReference type="NCBIfam" id="NF040747">
    <property type="entry name" value="reduct_C_alpha"/>
    <property type="match status" value="1"/>
</dbReference>